<evidence type="ECO:0000313" key="3">
    <source>
        <dbReference type="Proteomes" id="UP000234211"/>
    </source>
</evidence>
<keyword evidence="1" id="KW-1133">Transmembrane helix</keyword>
<name>A0A2H1YEI4_9FLAO</name>
<accession>A0A2H1YEI4</accession>
<dbReference type="RefSeq" id="WP_145993190.1">
    <property type="nucleotide sequence ID" value="NZ_OENF01000001.1"/>
</dbReference>
<dbReference type="AlphaFoldDB" id="A0A2H1YEI4"/>
<keyword evidence="1" id="KW-0472">Membrane</keyword>
<evidence type="ECO:0000313" key="2">
    <source>
        <dbReference type="EMBL" id="SOS73909.1"/>
    </source>
</evidence>
<organism evidence="2 3">
    <name type="scientific">Tenacibaculum piscium</name>
    <dbReference type="NCBI Taxonomy" id="1458515"/>
    <lineage>
        <taxon>Bacteria</taxon>
        <taxon>Pseudomonadati</taxon>
        <taxon>Bacteroidota</taxon>
        <taxon>Flavobacteriia</taxon>
        <taxon>Flavobacteriales</taxon>
        <taxon>Flavobacteriaceae</taxon>
        <taxon>Tenacibaculum</taxon>
    </lineage>
</organism>
<proteinExistence type="predicted"/>
<gene>
    <name evidence="2" type="ORF">TNO020_10021</name>
</gene>
<keyword evidence="1" id="KW-0812">Transmembrane</keyword>
<keyword evidence="3" id="KW-1185">Reference proteome</keyword>
<protein>
    <submittedName>
        <fullName evidence="2">Uncharacterized protein</fullName>
    </submittedName>
</protein>
<reference evidence="3" key="1">
    <citation type="submission" date="2017-11" db="EMBL/GenBank/DDBJ databases">
        <authorList>
            <person name="Duchaud E."/>
        </authorList>
    </citation>
    <scope>NUCLEOTIDE SEQUENCE [LARGE SCALE GENOMIC DNA]</scope>
    <source>
        <strain evidence="3">Tenacibaculum sp. TNO020</strain>
    </source>
</reference>
<evidence type="ECO:0000256" key="1">
    <source>
        <dbReference type="SAM" id="Phobius"/>
    </source>
</evidence>
<sequence>MEFSETMLNILLKKAMLIFVIVVAYSLLKDNTKENYEDYLRMYENNFYEGVVIKKSRDKMNHNAAILILKNKRKINMREEFYEKIKVNDSIVKKKGSLSVKVFSNKHIYEFNVVIPPKVDTYKAFNF</sequence>
<dbReference type="OrthoDB" id="1261592at2"/>
<feature type="transmembrane region" description="Helical" evidence="1">
    <location>
        <begin position="6"/>
        <end position="28"/>
    </location>
</feature>
<dbReference type="EMBL" id="OENF01000001">
    <property type="protein sequence ID" value="SOS73909.1"/>
    <property type="molecule type" value="Genomic_DNA"/>
</dbReference>
<dbReference type="Proteomes" id="UP000234211">
    <property type="component" value="Unassembled WGS sequence"/>
</dbReference>